<evidence type="ECO:0000256" key="2">
    <source>
        <dbReference type="ARBA" id="ARBA00004245"/>
    </source>
</evidence>
<feature type="compositionally biased region" description="Basic and acidic residues" evidence="6">
    <location>
        <begin position="150"/>
        <end position="168"/>
    </location>
</feature>
<evidence type="ECO:0000256" key="1">
    <source>
        <dbReference type="ARBA" id="ARBA00004138"/>
    </source>
</evidence>
<reference evidence="8" key="1">
    <citation type="submission" date="2021-03" db="EMBL/GenBank/DDBJ databases">
        <title>Chromosome level genome of the anhydrobiotic midge Polypedilum vanderplanki.</title>
        <authorList>
            <person name="Yoshida Y."/>
            <person name="Kikawada T."/>
            <person name="Gusev O."/>
        </authorList>
    </citation>
    <scope>NUCLEOTIDE SEQUENCE</scope>
    <source>
        <strain evidence="8">NIAS01</strain>
        <tissue evidence="8">Whole body or cell culture</tissue>
    </source>
</reference>
<dbReference type="InterPro" id="IPR027012">
    <property type="entry name" value="Enkurin_dom"/>
</dbReference>
<evidence type="ECO:0000256" key="4">
    <source>
        <dbReference type="ARBA" id="ARBA00023212"/>
    </source>
</evidence>
<feature type="region of interest" description="Disordered" evidence="6">
    <location>
        <begin position="150"/>
        <end position="188"/>
    </location>
</feature>
<feature type="compositionally biased region" description="Polar residues" evidence="6">
    <location>
        <begin position="169"/>
        <end position="182"/>
    </location>
</feature>
<dbReference type="GO" id="GO:0005929">
    <property type="term" value="C:cilium"/>
    <property type="evidence" value="ECO:0007669"/>
    <property type="project" value="UniProtKB-SubCell"/>
</dbReference>
<sequence length="364" mass="42782">MESLRGIFPRNQPVHKRDFLRENVMRIKTMQYDRATRKPKDTTEYSTKYKQINPRKLSLNDNSLCHRSSNPLQLCSSKAPLNNLRKAMSTMTMQQHSRDIGVQTVDPESDQYFLKDSIIRYPSASTVRSLSASQQTLNTCSRRHLVEDNRPKYKNQSRRDREYVDQLEKQPSNMSDYFNKTPVSKKPSSILKTSSSLLKLNKDSFNESQQKVDRCKSGSSVRGRTDEIVLSNEDDENNYREKSSVEDVETEKEHKSERKDLRVQMQKDKVDIELEKRKQKLKEAAEDPNCPEGHILMDEDERLNSLKLAQKRGKELIDELNRLPMTCETLRVRNRKIEIEKELKYLDQKIRLFSRTKVYVKLDE</sequence>
<comment type="subcellular location">
    <subcellularLocation>
        <location evidence="1">Cell projection</location>
        <location evidence="1">Cilium</location>
    </subcellularLocation>
    <subcellularLocation>
        <location evidence="2">Cytoplasm</location>
        <location evidence="2">Cytoskeleton</location>
    </subcellularLocation>
</comment>
<feature type="compositionally biased region" description="Basic and acidic residues" evidence="6">
    <location>
        <begin position="207"/>
        <end position="216"/>
    </location>
</feature>
<dbReference type="Proteomes" id="UP001107558">
    <property type="component" value="Chromosome 2"/>
</dbReference>
<dbReference type="EMBL" id="JADBJN010000002">
    <property type="protein sequence ID" value="KAG5678602.1"/>
    <property type="molecule type" value="Genomic_DNA"/>
</dbReference>
<evidence type="ECO:0000256" key="3">
    <source>
        <dbReference type="ARBA" id="ARBA00022490"/>
    </source>
</evidence>
<dbReference type="PROSITE" id="PS51665">
    <property type="entry name" value="ENKURIN"/>
    <property type="match status" value="1"/>
</dbReference>
<dbReference type="GO" id="GO:0005881">
    <property type="term" value="C:cytoplasmic microtubule"/>
    <property type="evidence" value="ECO:0007669"/>
    <property type="project" value="TreeGrafter"/>
</dbReference>
<keyword evidence="4" id="KW-0206">Cytoskeleton</keyword>
<proteinExistence type="predicted"/>
<evidence type="ECO:0000256" key="6">
    <source>
        <dbReference type="SAM" id="MobiDB-lite"/>
    </source>
</evidence>
<protein>
    <recommendedName>
        <fullName evidence="7">Enkurin domain-containing protein</fullName>
    </recommendedName>
</protein>
<feature type="domain" description="Enkurin" evidence="7">
    <location>
        <begin position="269"/>
        <end position="361"/>
    </location>
</feature>
<organism evidence="8 9">
    <name type="scientific">Polypedilum vanderplanki</name>
    <name type="common">Sleeping chironomid midge</name>
    <dbReference type="NCBI Taxonomy" id="319348"/>
    <lineage>
        <taxon>Eukaryota</taxon>
        <taxon>Metazoa</taxon>
        <taxon>Ecdysozoa</taxon>
        <taxon>Arthropoda</taxon>
        <taxon>Hexapoda</taxon>
        <taxon>Insecta</taxon>
        <taxon>Pterygota</taxon>
        <taxon>Neoptera</taxon>
        <taxon>Endopterygota</taxon>
        <taxon>Diptera</taxon>
        <taxon>Nematocera</taxon>
        <taxon>Chironomoidea</taxon>
        <taxon>Chironomidae</taxon>
        <taxon>Chironominae</taxon>
        <taxon>Polypedilum</taxon>
        <taxon>Polypedilum</taxon>
    </lineage>
</organism>
<comment type="caution">
    <text evidence="8">The sequence shown here is derived from an EMBL/GenBank/DDBJ whole genome shotgun (WGS) entry which is preliminary data.</text>
</comment>
<gene>
    <name evidence="8" type="ORF">PVAND_008263</name>
</gene>
<keyword evidence="5" id="KW-0966">Cell projection</keyword>
<dbReference type="InterPro" id="IPR052102">
    <property type="entry name" value="Enkurin_domain-protein"/>
</dbReference>
<feature type="region of interest" description="Disordered" evidence="6">
    <location>
        <begin position="207"/>
        <end position="226"/>
    </location>
</feature>
<feature type="region of interest" description="Disordered" evidence="6">
    <location>
        <begin position="231"/>
        <end position="261"/>
    </location>
</feature>
<evidence type="ECO:0000313" key="9">
    <source>
        <dbReference type="Proteomes" id="UP001107558"/>
    </source>
</evidence>
<keyword evidence="9" id="KW-1185">Reference proteome</keyword>
<feature type="compositionally biased region" description="Basic and acidic residues" evidence="6">
    <location>
        <begin position="237"/>
        <end position="261"/>
    </location>
</feature>
<dbReference type="OrthoDB" id="10264920at2759"/>
<name>A0A9J6C977_POLVA</name>
<accession>A0A9J6C977</accession>
<dbReference type="Pfam" id="PF13864">
    <property type="entry name" value="Enkurin"/>
    <property type="match status" value="1"/>
</dbReference>
<dbReference type="PANTHER" id="PTHR21490">
    <property type="entry name" value="ENKURIN-RELATED"/>
    <property type="match status" value="1"/>
</dbReference>
<evidence type="ECO:0000256" key="5">
    <source>
        <dbReference type="ARBA" id="ARBA00023273"/>
    </source>
</evidence>
<evidence type="ECO:0000313" key="8">
    <source>
        <dbReference type="EMBL" id="KAG5678602.1"/>
    </source>
</evidence>
<dbReference type="PANTHER" id="PTHR21490:SF2">
    <property type="entry name" value="ENKURIN DOMAIN-CONTAINING PROTEIN 1"/>
    <property type="match status" value="1"/>
</dbReference>
<keyword evidence="3" id="KW-0963">Cytoplasm</keyword>
<dbReference type="AlphaFoldDB" id="A0A9J6C977"/>
<evidence type="ECO:0000259" key="7">
    <source>
        <dbReference type="PROSITE" id="PS51665"/>
    </source>
</evidence>